<evidence type="ECO:0000256" key="2">
    <source>
        <dbReference type="ARBA" id="ARBA00022679"/>
    </source>
</evidence>
<dbReference type="InterPro" id="IPR008271">
    <property type="entry name" value="Ser/Thr_kinase_AS"/>
</dbReference>
<dbReference type="PROSITE" id="PS00108">
    <property type="entry name" value="PROTEIN_KINASE_ST"/>
    <property type="match status" value="1"/>
</dbReference>
<proteinExistence type="predicted"/>
<comment type="caution">
    <text evidence="8">The sequence shown here is derived from an EMBL/GenBank/DDBJ whole genome shotgun (WGS) entry which is preliminary data.</text>
</comment>
<organism evidence="8 9">
    <name type="scientific">Pomacea canaliculata</name>
    <name type="common">Golden apple snail</name>
    <dbReference type="NCBI Taxonomy" id="400727"/>
    <lineage>
        <taxon>Eukaryota</taxon>
        <taxon>Metazoa</taxon>
        <taxon>Spiralia</taxon>
        <taxon>Lophotrochozoa</taxon>
        <taxon>Mollusca</taxon>
        <taxon>Gastropoda</taxon>
        <taxon>Caenogastropoda</taxon>
        <taxon>Architaenioglossa</taxon>
        <taxon>Ampullarioidea</taxon>
        <taxon>Ampullariidae</taxon>
        <taxon>Pomacea</taxon>
    </lineage>
</organism>
<dbReference type="Pfam" id="PF00069">
    <property type="entry name" value="Pkinase"/>
    <property type="match status" value="1"/>
</dbReference>
<evidence type="ECO:0000256" key="3">
    <source>
        <dbReference type="ARBA" id="ARBA00022741"/>
    </source>
</evidence>
<dbReference type="Proteomes" id="UP000245119">
    <property type="component" value="Linkage Group LG12"/>
</dbReference>
<dbReference type="InterPro" id="IPR011009">
    <property type="entry name" value="Kinase-like_dom_sf"/>
</dbReference>
<dbReference type="EMBL" id="PZQS01000012">
    <property type="protein sequence ID" value="PVD21226.1"/>
    <property type="molecule type" value="Genomic_DNA"/>
</dbReference>
<evidence type="ECO:0000256" key="5">
    <source>
        <dbReference type="ARBA" id="ARBA00022840"/>
    </source>
</evidence>
<evidence type="ECO:0000313" key="9">
    <source>
        <dbReference type="Proteomes" id="UP000245119"/>
    </source>
</evidence>
<reference evidence="8 9" key="1">
    <citation type="submission" date="2018-04" db="EMBL/GenBank/DDBJ databases">
        <title>The genome of golden apple snail Pomacea canaliculata provides insight into stress tolerance and invasive adaptation.</title>
        <authorList>
            <person name="Liu C."/>
            <person name="Liu B."/>
            <person name="Ren Y."/>
            <person name="Zhang Y."/>
            <person name="Wang H."/>
            <person name="Li S."/>
            <person name="Jiang F."/>
            <person name="Yin L."/>
            <person name="Zhang G."/>
            <person name="Qian W."/>
            <person name="Fan W."/>
        </authorList>
    </citation>
    <scope>NUCLEOTIDE SEQUENCE [LARGE SCALE GENOMIC DNA]</scope>
    <source>
        <strain evidence="8">SZHN2017</strain>
        <tissue evidence="8">Muscle</tissue>
    </source>
</reference>
<gene>
    <name evidence="8" type="ORF">C0Q70_19397</name>
</gene>
<dbReference type="SUPFAM" id="SSF56112">
    <property type="entry name" value="Protein kinase-like (PK-like)"/>
    <property type="match status" value="1"/>
</dbReference>
<dbReference type="AlphaFoldDB" id="A0A2T7NJA0"/>
<dbReference type="STRING" id="400727.A0A2T7NJA0"/>
<feature type="region of interest" description="Disordered" evidence="6">
    <location>
        <begin position="155"/>
        <end position="186"/>
    </location>
</feature>
<keyword evidence="3" id="KW-0547">Nucleotide-binding</keyword>
<keyword evidence="2" id="KW-0808">Transferase</keyword>
<dbReference type="PROSITE" id="PS50011">
    <property type="entry name" value="PROTEIN_KINASE_DOM"/>
    <property type="match status" value="1"/>
</dbReference>
<evidence type="ECO:0000256" key="1">
    <source>
        <dbReference type="ARBA" id="ARBA00022527"/>
    </source>
</evidence>
<dbReference type="Gene3D" id="1.10.510.10">
    <property type="entry name" value="Transferase(Phosphotransferase) domain 1"/>
    <property type="match status" value="1"/>
</dbReference>
<keyword evidence="1" id="KW-0723">Serine/threonine-protein kinase</keyword>
<keyword evidence="9" id="KW-1185">Reference proteome</keyword>
<sequence length="373" mass="41875">MEGQTCSRGQKGSFYWDAQLQPSQHLATVYPHGSQQSIKNDLELQDNRETDDFNLTQKNFSTSETNVLCSEFTLKLEQGTVPASHKMVVEERGTKDKYEGTESRGKEHRGTKEDEAVTRGRQIFQRLGPSFPLLDSRESRWLPVANVEFCHSSRPARSAANGPAKASCSTGPQLYPPSRTSRGGSHRTRPIRQAFFLLMELAEGGRLTDLLTRFGRLPEVNVRFYAAQIFIALSFLHEQNILHRDLKLDNVLLDGAGFIRLCDFGLSVDGFQDDGLVNSPCGTFVYVAPEVFRNSYGKAADWWSYGVLLYLMATGRMPYLLSHILTALQLPFGGKNIKELFVAITRREPFYDSFLSSALVSLLKRVNVDSITC</sequence>
<dbReference type="Gene3D" id="3.30.200.20">
    <property type="entry name" value="Phosphorylase Kinase, domain 1"/>
    <property type="match status" value="1"/>
</dbReference>
<accession>A0A2T7NJA0</accession>
<name>A0A2T7NJA0_POMCA</name>
<feature type="region of interest" description="Disordered" evidence="6">
    <location>
        <begin position="94"/>
        <end position="116"/>
    </location>
</feature>
<dbReference type="SMART" id="SM00220">
    <property type="entry name" value="S_TKc"/>
    <property type="match status" value="1"/>
</dbReference>
<dbReference type="PANTHER" id="PTHR24351">
    <property type="entry name" value="RIBOSOMAL PROTEIN S6 KINASE"/>
    <property type="match status" value="1"/>
</dbReference>
<dbReference type="GO" id="GO:0005524">
    <property type="term" value="F:ATP binding"/>
    <property type="evidence" value="ECO:0007669"/>
    <property type="project" value="UniProtKB-KW"/>
</dbReference>
<evidence type="ECO:0000259" key="7">
    <source>
        <dbReference type="PROSITE" id="PS50011"/>
    </source>
</evidence>
<dbReference type="GO" id="GO:0004674">
    <property type="term" value="F:protein serine/threonine kinase activity"/>
    <property type="evidence" value="ECO:0007669"/>
    <property type="project" value="UniProtKB-KW"/>
</dbReference>
<feature type="domain" description="Protein kinase" evidence="7">
    <location>
        <begin position="1"/>
        <end position="373"/>
    </location>
</feature>
<evidence type="ECO:0000256" key="4">
    <source>
        <dbReference type="ARBA" id="ARBA00022777"/>
    </source>
</evidence>
<dbReference type="InterPro" id="IPR000719">
    <property type="entry name" value="Prot_kinase_dom"/>
</dbReference>
<keyword evidence="4" id="KW-0418">Kinase</keyword>
<keyword evidence="5" id="KW-0067">ATP-binding</keyword>
<dbReference type="OrthoDB" id="193931at2759"/>
<evidence type="ECO:0000256" key="6">
    <source>
        <dbReference type="SAM" id="MobiDB-lite"/>
    </source>
</evidence>
<protein>
    <recommendedName>
        <fullName evidence="7">Protein kinase domain-containing protein</fullName>
    </recommendedName>
</protein>
<evidence type="ECO:0000313" key="8">
    <source>
        <dbReference type="EMBL" id="PVD21226.1"/>
    </source>
</evidence>